<proteinExistence type="predicted"/>
<gene>
    <name evidence="1" type="ORF">ENH87_06670</name>
</gene>
<organism evidence="1">
    <name type="scientific">Pricia antarctica</name>
    <dbReference type="NCBI Taxonomy" id="641691"/>
    <lineage>
        <taxon>Bacteria</taxon>
        <taxon>Pseudomonadati</taxon>
        <taxon>Bacteroidota</taxon>
        <taxon>Flavobacteriia</taxon>
        <taxon>Flavobacteriales</taxon>
        <taxon>Flavobacteriaceae</taxon>
        <taxon>Pricia</taxon>
    </lineage>
</organism>
<evidence type="ECO:0000313" key="1">
    <source>
        <dbReference type="EMBL" id="HEA20585.1"/>
    </source>
</evidence>
<reference evidence="1" key="1">
    <citation type="journal article" date="2020" name="mSystems">
        <title>Genome- and Community-Level Interaction Insights into Carbon Utilization and Element Cycling Functions of Hydrothermarchaeota in Hydrothermal Sediment.</title>
        <authorList>
            <person name="Zhou Z."/>
            <person name="Liu Y."/>
            <person name="Xu W."/>
            <person name="Pan J."/>
            <person name="Luo Z.H."/>
            <person name="Li M."/>
        </authorList>
    </citation>
    <scope>NUCLEOTIDE SEQUENCE [LARGE SCALE GENOMIC DNA]</scope>
    <source>
        <strain evidence="1">HyVt-345</strain>
    </source>
</reference>
<dbReference type="EMBL" id="DRGL01000024">
    <property type="protein sequence ID" value="HEA20585.1"/>
    <property type="molecule type" value="Genomic_DNA"/>
</dbReference>
<dbReference type="GO" id="GO:0016853">
    <property type="term" value="F:isomerase activity"/>
    <property type="evidence" value="ECO:0007669"/>
    <property type="project" value="UniProtKB-KW"/>
</dbReference>
<sequence length="290" mass="33467">MKSVMPSLKLGLCGLFATVFLGACNYAWKKEQPKALARVGEEYLFKDDVKAIMGKNLSPDDSASFVNNYINTWASKQLLLNKAKINLPEEKLAEYDAFVANYRTDLYTRAYKEALMQQVNDSTVSKAELESFYESEKENFRLKEMLVKLRFVALPKDFLNKVEVAERLKNFGEKDRIVLDSISVQFRKTSFNDSLWITASRIIDEIPPLTSENLDKQLKKSQFLNLEDDNGVYLAKILDVRAVDEIAPLSFIEPTIEQVLLSRRKLDFIRKLETEVIDEAIKEKEFEIYE</sequence>
<protein>
    <submittedName>
        <fullName evidence="1">Peptidyl-prolyl cis-trans isomerase</fullName>
    </submittedName>
</protein>
<accession>A0A831QLD3</accession>
<dbReference type="PROSITE" id="PS51257">
    <property type="entry name" value="PROKAR_LIPOPROTEIN"/>
    <property type="match status" value="1"/>
</dbReference>
<keyword evidence="1" id="KW-0413">Isomerase</keyword>
<name>A0A831QLD3_9FLAO</name>
<dbReference type="Proteomes" id="UP000886191">
    <property type="component" value="Unassembled WGS sequence"/>
</dbReference>
<comment type="caution">
    <text evidence="1">The sequence shown here is derived from an EMBL/GenBank/DDBJ whole genome shotgun (WGS) entry which is preliminary data.</text>
</comment>
<dbReference type="AlphaFoldDB" id="A0A831QLD3"/>